<dbReference type="RefSeq" id="WP_207113493.1">
    <property type="nucleotide sequence ID" value="NZ_JAFLWD010000037.1"/>
</dbReference>
<gene>
    <name evidence="2" type="ORF">JZO69_14210</name>
</gene>
<dbReference type="Gene3D" id="3.40.50.300">
    <property type="entry name" value="P-loop containing nucleotide triphosphate hydrolases"/>
    <property type="match status" value="1"/>
</dbReference>
<dbReference type="SUPFAM" id="SSF52540">
    <property type="entry name" value="P-loop containing nucleoside triphosphate hydrolases"/>
    <property type="match status" value="1"/>
</dbReference>
<reference evidence="2 3" key="1">
    <citation type="submission" date="2021-03" db="EMBL/GenBank/DDBJ databases">
        <title>Enterococcal diversity collection.</title>
        <authorList>
            <person name="Gilmore M.S."/>
            <person name="Schwartzman J."/>
            <person name="Van Tyne D."/>
            <person name="Martin M."/>
            <person name="Earl A.M."/>
            <person name="Manson A.L."/>
            <person name="Straub T."/>
            <person name="Salamzade R."/>
            <person name="Saavedra J."/>
            <person name="Lebreton F."/>
            <person name="Prichula J."/>
            <person name="Schaufler K."/>
            <person name="Gaca A."/>
            <person name="Sgardioli B."/>
            <person name="Wagenaar J."/>
            <person name="Strong T."/>
        </authorList>
    </citation>
    <scope>NUCLEOTIDE SEQUENCE [LARGE SCALE GENOMIC DNA]</scope>
    <source>
        <strain evidence="2 3">DIV0869a</strain>
    </source>
</reference>
<dbReference type="InterPro" id="IPR025669">
    <property type="entry name" value="AAA_dom"/>
</dbReference>
<protein>
    <submittedName>
        <fullName evidence="2">AAA family ATPase</fullName>
    </submittedName>
</protein>
<dbReference type="PANTHER" id="PTHR13696">
    <property type="entry name" value="P-LOOP CONTAINING NUCLEOSIDE TRIPHOSPHATE HYDROLASE"/>
    <property type="match status" value="1"/>
</dbReference>
<accession>A0ABS3H1Z1</accession>
<name>A0ABS3H1Z1_9ENTE</name>
<feature type="domain" description="AAA" evidence="1">
    <location>
        <begin position="18"/>
        <end position="190"/>
    </location>
</feature>
<proteinExistence type="predicted"/>
<dbReference type="InterPro" id="IPR050678">
    <property type="entry name" value="DNA_Partitioning_ATPase"/>
</dbReference>
<evidence type="ECO:0000259" key="1">
    <source>
        <dbReference type="Pfam" id="PF13614"/>
    </source>
</evidence>
<dbReference type="InterPro" id="IPR027417">
    <property type="entry name" value="P-loop_NTPase"/>
</dbReference>
<dbReference type="EMBL" id="JAFLWD010000037">
    <property type="protein sequence ID" value="MBO0441517.1"/>
    <property type="molecule type" value="Genomic_DNA"/>
</dbReference>
<comment type="caution">
    <text evidence="2">The sequence shown here is derived from an EMBL/GenBank/DDBJ whole genome shotgun (WGS) entry which is preliminary data.</text>
</comment>
<evidence type="ECO:0000313" key="3">
    <source>
        <dbReference type="Proteomes" id="UP000664632"/>
    </source>
</evidence>
<dbReference type="Proteomes" id="UP000664632">
    <property type="component" value="Unassembled WGS sequence"/>
</dbReference>
<dbReference type="CDD" id="cd02042">
    <property type="entry name" value="ParAB_family"/>
    <property type="match status" value="1"/>
</dbReference>
<sequence>MEKDRTFRVPELPKRKGRVIINANQKGGVGKTTASSTESTVATLPNEQFNFKSLFIDWDKQGNASSLFGKTYNVNFPKSIYRCIEDGDLEPGIVTLNDNLDMIAGSGDMSNLGDLLEELYPRSVNDYKRKRTFHFSKLLEKIRYDYDFIWIDVGPSTDIKVDNAMVCADYIIIIQETKTYSYEGSVDIIQEYLQTLVEDFGQDFKGEVLGLLPFLLQPKRNLHEQILNSTYETFGRKFVFNTTVTNNKRLEDYPEYGITVNDYHDRRVFAMFADIFTEILERIAFIETNGDVPDDYSYQNKYLNGNKLTKLSKELNLNGFVR</sequence>
<keyword evidence="3" id="KW-1185">Reference proteome</keyword>
<evidence type="ECO:0000313" key="2">
    <source>
        <dbReference type="EMBL" id="MBO0441517.1"/>
    </source>
</evidence>
<organism evidence="2 3">
    <name type="scientific">Candidatus Enterococcus ikei</name>
    <dbReference type="NCBI Taxonomy" id="2815326"/>
    <lineage>
        <taxon>Bacteria</taxon>
        <taxon>Bacillati</taxon>
        <taxon>Bacillota</taxon>
        <taxon>Bacilli</taxon>
        <taxon>Lactobacillales</taxon>
        <taxon>Enterococcaceae</taxon>
        <taxon>Enterococcus</taxon>
    </lineage>
</organism>
<dbReference type="PANTHER" id="PTHR13696:SF98">
    <property type="entry name" value="PLASMID PARTITION PROTEIN A"/>
    <property type="match status" value="1"/>
</dbReference>
<dbReference type="Pfam" id="PF13614">
    <property type="entry name" value="AAA_31"/>
    <property type="match status" value="1"/>
</dbReference>